<evidence type="ECO:0000256" key="4">
    <source>
        <dbReference type="ARBA" id="ARBA00022989"/>
    </source>
</evidence>
<dbReference type="PANTHER" id="PTHR23501">
    <property type="entry name" value="MAJOR FACILITATOR SUPERFAMILY"/>
    <property type="match status" value="1"/>
</dbReference>
<dbReference type="GO" id="GO:0005886">
    <property type="term" value="C:plasma membrane"/>
    <property type="evidence" value="ECO:0007669"/>
    <property type="project" value="TreeGrafter"/>
</dbReference>
<feature type="transmembrane region" description="Helical" evidence="8">
    <location>
        <begin position="153"/>
        <end position="174"/>
    </location>
</feature>
<dbReference type="InterPro" id="IPR036259">
    <property type="entry name" value="MFS_trans_sf"/>
</dbReference>
<proteinExistence type="predicted"/>
<organism evidence="10 11">
    <name type="scientific">Lichtheimia ornata</name>
    <dbReference type="NCBI Taxonomy" id="688661"/>
    <lineage>
        <taxon>Eukaryota</taxon>
        <taxon>Fungi</taxon>
        <taxon>Fungi incertae sedis</taxon>
        <taxon>Mucoromycota</taxon>
        <taxon>Mucoromycotina</taxon>
        <taxon>Mucoromycetes</taxon>
        <taxon>Mucorales</taxon>
        <taxon>Lichtheimiaceae</taxon>
        <taxon>Lichtheimia</taxon>
    </lineage>
</organism>
<dbReference type="InterPro" id="IPR005829">
    <property type="entry name" value="Sugar_transporter_CS"/>
</dbReference>
<dbReference type="Proteomes" id="UP001234581">
    <property type="component" value="Unassembled WGS sequence"/>
</dbReference>
<evidence type="ECO:0000256" key="3">
    <source>
        <dbReference type="ARBA" id="ARBA00022692"/>
    </source>
</evidence>
<dbReference type="InterPro" id="IPR020846">
    <property type="entry name" value="MFS_dom"/>
</dbReference>
<dbReference type="Gene3D" id="1.20.1250.20">
    <property type="entry name" value="MFS general substrate transporter like domains"/>
    <property type="match status" value="1"/>
</dbReference>
<keyword evidence="5 8" id="KW-0472">Membrane</keyword>
<feature type="transmembrane region" description="Helical" evidence="8">
    <location>
        <begin position="97"/>
        <end position="116"/>
    </location>
</feature>
<keyword evidence="11" id="KW-1185">Reference proteome</keyword>
<dbReference type="GO" id="GO:0012505">
    <property type="term" value="C:endomembrane system"/>
    <property type="evidence" value="ECO:0007669"/>
    <property type="project" value="UniProtKB-SubCell"/>
</dbReference>
<reference evidence="10 11" key="1">
    <citation type="submission" date="2023-03" db="EMBL/GenBank/DDBJ databases">
        <title>Genome sequence of Lichtheimia ornata CBS 291.66.</title>
        <authorList>
            <person name="Mohabir J.T."/>
            <person name="Shea T.P."/>
            <person name="Kurbessoian T."/>
            <person name="Berby B."/>
            <person name="Fontaine J."/>
            <person name="Livny J."/>
            <person name="Gnirke A."/>
            <person name="Stajich J.E."/>
            <person name="Cuomo C.A."/>
        </authorList>
    </citation>
    <scope>NUCLEOTIDE SEQUENCE [LARGE SCALE GENOMIC DNA]</scope>
    <source>
        <strain evidence="10">CBS 291.66</strain>
    </source>
</reference>
<evidence type="ECO:0000259" key="9">
    <source>
        <dbReference type="PROSITE" id="PS50850"/>
    </source>
</evidence>
<feature type="transmembrane region" description="Helical" evidence="8">
    <location>
        <begin position="534"/>
        <end position="552"/>
    </location>
</feature>
<dbReference type="Gene3D" id="1.20.1720.10">
    <property type="entry name" value="Multidrug resistance protein D"/>
    <property type="match status" value="1"/>
</dbReference>
<dbReference type="PROSITE" id="PS50850">
    <property type="entry name" value="MFS"/>
    <property type="match status" value="1"/>
</dbReference>
<feature type="transmembrane region" description="Helical" evidence="8">
    <location>
        <begin position="218"/>
        <end position="237"/>
    </location>
</feature>
<feature type="transmembrane region" description="Helical" evidence="8">
    <location>
        <begin position="370"/>
        <end position="387"/>
    </location>
</feature>
<dbReference type="GO" id="GO:0015174">
    <property type="term" value="F:basic amino acid transmembrane transporter activity"/>
    <property type="evidence" value="ECO:0007669"/>
    <property type="project" value="TreeGrafter"/>
</dbReference>
<evidence type="ECO:0000256" key="2">
    <source>
        <dbReference type="ARBA" id="ARBA00022448"/>
    </source>
</evidence>
<dbReference type="Pfam" id="PF07690">
    <property type="entry name" value="MFS_1"/>
    <property type="match status" value="1"/>
</dbReference>
<feature type="transmembrane region" description="Helical" evidence="8">
    <location>
        <begin position="291"/>
        <end position="309"/>
    </location>
</feature>
<evidence type="ECO:0000256" key="7">
    <source>
        <dbReference type="SAM" id="MobiDB-lite"/>
    </source>
</evidence>
<accession>A0AAD7Y5E6</accession>
<dbReference type="InterPro" id="IPR011701">
    <property type="entry name" value="MFS"/>
</dbReference>
<evidence type="ECO:0000256" key="8">
    <source>
        <dbReference type="SAM" id="Phobius"/>
    </source>
</evidence>
<dbReference type="EMBL" id="JARTCD010000001">
    <property type="protein sequence ID" value="KAJ8664071.1"/>
    <property type="molecule type" value="Genomic_DNA"/>
</dbReference>
<feature type="transmembrane region" description="Helical" evidence="8">
    <location>
        <begin position="258"/>
        <end position="279"/>
    </location>
</feature>
<dbReference type="PROSITE" id="PS00216">
    <property type="entry name" value="SUGAR_TRANSPORT_1"/>
    <property type="match status" value="1"/>
</dbReference>
<evidence type="ECO:0000313" key="10">
    <source>
        <dbReference type="EMBL" id="KAJ8664071.1"/>
    </source>
</evidence>
<evidence type="ECO:0000256" key="5">
    <source>
        <dbReference type="ARBA" id="ARBA00023136"/>
    </source>
</evidence>
<feature type="transmembrane region" description="Helical" evidence="8">
    <location>
        <begin position="423"/>
        <end position="446"/>
    </location>
</feature>
<evidence type="ECO:0000256" key="1">
    <source>
        <dbReference type="ARBA" id="ARBA00004127"/>
    </source>
</evidence>
<keyword evidence="4 8" id="KW-1133">Transmembrane helix</keyword>
<sequence length="559" mass="60534">MISLDRNEQQHLILPIRSYHGDGEHAPNKYYDSISRPVKQDHDGQDDGDDDGENKAGISILVMVTCLSMGSFLACLDNSIVFTVMSQIGSEFKQSNLATWIQTIYSLFVVTTLPLSSRLSDMFGRKPVLMAISFLFLVGSAGCGFSQNLSQLIFFRAVAGLGGGGLVFLPDVLIHDLAPLKNRSGYQSYVTCMNSVALALGSPIGGFITNLVGWRYCFHMNVIPLAVSLYVFTFHLKNYRVASMDQMGKVSMMDRIKLVDFGGSILCGIGNAALCTALILGGNTRDWSDPFVVSMMVAAIASFISLGLYEVYVPKFPLLPPYLFRNRTVVIGGLGMMLVSMLSGGCNISLPQFFMGVLGLSIDKAGLCVAAHTIGVIAGSFAAGWYVQRPRSFRNSGMGIAITLGVACAFMYFWMLQQISFPVGMLLFTLAGCAIGAYVIIVKVAVPVAVSKADMTFVFMLIQLARHMGTILGVSATSSVTQASLKILLHERFKGPDAEQLVHFIRTSLREVHTLSPKIQAIVADILAISLSRAFILLTGVAVFTTIVFSFVSKSVKNV</sequence>
<feature type="transmembrane region" description="Helical" evidence="8">
    <location>
        <begin position="329"/>
        <end position="350"/>
    </location>
</feature>
<feature type="region of interest" description="Disordered" evidence="7">
    <location>
        <begin position="30"/>
        <end position="50"/>
    </location>
</feature>
<keyword evidence="3 8" id="KW-0812">Transmembrane</keyword>
<dbReference type="GeneID" id="83207771"/>
<evidence type="ECO:0000313" key="11">
    <source>
        <dbReference type="Proteomes" id="UP001234581"/>
    </source>
</evidence>
<feature type="domain" description="Major facilitator superfamily (MFS) profile" evidence="9">
    <location>
        <begin position="63"/>
        <end position="557"/>
    </location>
</feature>
<keyword evidence="2" id="KW-0813">Transport</keyword>
<protein>
    <recommendedName>
        <fullName evidence="6">MFS-type drug efflux transporter P55</fullName>
    </recommendedName>
</protein>
<dbReference type="SUPFAM" id="SSF103473">
    <property type="entry name" value="MFS general substrate transporter"/>
    <property type="match status" value="1"/>
</dbReference>
<name>A0AAD7Y5E6_9FUNG</name>
<dbReference type="PANTHER" id="PTHR23501:SF191">
    <property type="entry name" value="VACUOLAR BASIC AMINO ACID TRANSPORTER 4"/>
    <property type="match status" value="1"/>
</dbReference>
<dbReference type="RefSeq" id="XP_058348983.1">
    <property type="nucleotide sequence ID" value="XM_058480460.1"/>
</dbReference>
<gene>
    <name evidence="10" type="ORF">O0I10_000349</name>
</gene>
<feature type="transmembrane region" description="Helical" evidence="8">
    <location>
        <begin position="399"/>
        <end position="417"/>
    </location>
</feature>
<comment type="caution">
    <text evidence="10">The sequence shown here is derived from an EMBL/GenBank/DDBJ whole genome shotgun (WGS) entry which is preliminary data.</text>
</comment>
<dbReference type="GO" id="GO:0000329">
    <property type="term" value="C:fungal-type vacuole membrane"/>
    <property type="evidence" value="ECO:0007669"/>
    <property type="project" value="TreeGrafter"/>
</dbReference>
<evidence type="ECO:0000256" key="6">
    <source>
        <dbReference type="ARBA" id="ARBA00044273"/>
    </source>
</evidence>
<feature type="transmembrane region" description="Helical" evidence="8">
    <location>
        <begin position="60"/>
        <end position="85"/>
    </location>
</feature>
<feature type="transmembrane region" description="Helical" evidence="8">
    <location>
        <begin position="128"/>
        <end position="147"/>
    </location>
</feature>
<dbReference type="AlphaFoldDB" id="A0AAD7Y5E6"/>
<comment type="subcellular location">
    <subcellularLocation>
        <location evidence="1">Endomembrane system</location>
        <topology evidence="1">Multi-pass membrane protein</topology>
    </subcellularLocation>
</comment>